<sequence length="74" mass="8548">MMTVVVAVMFPVMFRSGFKTRLKFRVSRFSLFLARVMMRVNSIFESSVSQHQVHVSVFRLTMVNKSTSVKARST</sequence>
<evidence type="ECO:0000313" key="1">
    <source>
        <dbReference type="EMBL" id="KAF5761442.1"/>
    </source>
</evidence>
<organism evidence="1 2">
    <name type="scientific">Helianthus annuus</name>
    <name type="common">Common sunflower</name>
    <dbReference type="NCBI Taxonomy" id="4232"/>
    <lineage>
        <taxon>Eukaryota</taxon>
        <taxon>Viridiplantae</taxon>
        <taxon>Streptophyta</taxon>
        <taxon>Embryophyta</taxon>
        <taxon>Tracheophyta</taxon>
        <taxon>Spermatophyta</taxon>
        <taxon>Magnoliopsida</taxon>
        <taxon>eudicotyledons</taxon>
        <taxon>Gunneridae</taxon>
        <taxon>Pentapetalae</taxon>
        <taxon>asterids</taxon>
        <taxon>campanulids</taxon>
        <taxon>Asterales</taxon>
        <taxon>Asteraceae</taxon>
        <taxon>Asteroideae</taxon>
        <taxon>Heliantheae alliance</taxon>
        <taxon>Heliantheae</taxon>
        <taxon>Helianthus</taxon>
    </lineage>
</organism>
<keyword evidence="2" id="KW-1185">Reference proteome</keyword>
<gene>
    <name evidence="1" type="ORF">HanXRQr2_Chr16g0765141</name>
</gene>
<dbReference type="Gramene" id="mRNA:HanXRQr2_Chr16g0765141">
    <property type="protein sequence ID" value="CDS:HanXRQr2_Chr16g0765141.1"/>
    <property type="gene ID" value="HanXRQr2_Chr16g0765141"/>
</dbReference>
<name>A0A9K3GZ95_HELAN</name>
<evidence type="ECO:0000313" key="2">
    <source>
        <dbReference type="Proteomes" id="UP000215914"/>
    </source>
</evidence>
<dbReference type="Proteomes" id="UP000215914">
    <property type="component" value="Unassembled WGS sequence"/>
</dbReference>
<accession>A0A9K3GZ95</accession>
<dbReference type="AlphaFoldDB" id="A0A9K3GZ95"/>
<dbReference type="EMBL" id="MNCJ02000331">
    <property type="protein sequence ID" value="KAF5761442.1"/>
    <property type="molecule type" value="Genomic_DNA"/>
</dbReference>
<reference evidence="1" key="1">
    <citation type="journal article" date="2017" name="Nature">
        <title>The sunflower genome provides insights into oil metabolism, flowering and Asterid evolution.</title>
        <authorList>
            <person name="Badouin H."/>
            <person name="Gouzy J."/>
            <person name="Grassa C.J."/>
            <person name="Murat F."/>
            <person name="Staton S.E."/>
            <person name="Cottret L."/>
            <person name="Lelandais-Briere C."/>
            <person name="Owens G.L."/>
            <person name="Carrere S."/>
            <person name="Mayjonade B."/>
            <person name="Legrand L."/>
            <person name="Gill N."/>
            <person name="Kane N.C."/>
            <person name="Bowers J.E."/>
            <person name="Hubner S."/>
            <person name="Bellec A."/>
            <person name="Berard A."/>
            <person name="Berges H."/>
            <person name="Blanchet N."/>
            <person name="Boniface M.C."/>
            <person name="Brunel D."/>
            <person name="Catrice O."/>
            <person name="Chaidir N."/>
            <person name="Claudel C."/>
            <person name="Donnadieu C."/>
            <person name="Faraut T."/>
            <person name="Fievet G."/>
            <person name="Helmstetter N."/>
            <person name="King M."/>
            <person name="Knapp S.J."/>
            <person name="Lai Z."/>
            <person name="Le Paslier M.C."/>
            <person name="Lippi Y."/>
            <person name="Lorenzon L."/>
            <person name="Mandel J.R."/>
            <person name="Marage G."/>
            <person name="Marchand G."/>
            <person name="Marquand E."/>
            <person name="Bret-Mestries E."/>
            <person name="Morien E."/>
            <person name="Nambeesan S."/>
            <person name="Nguyen T."/>
            <person name="Pegot-Espagnet P."/>
            <person name="Pouilly N."/>
            <person name="Raftis F."/>
            <person name="Sallet E."/>
            <person name="Schiex T."/>
            <person name="Thomas J."/>
            <person name="Vandecasteele C."/>
            <person name="Vares D."/>
            <person name="Vear F."/>
            <person name="Vautrin S."/>
            <person name="Crespi M."/>
            <person name="Mangin B."/>
            <person name="Burke J.M."/>
            <person name="Salse J."/>
            <person name="Munos S."/>
            <person name="Vincourt P."/>
            <person name="Rieseberg L.H."/>
            <person name="Langlade N.B."/>
        </authorList>
    </citation>
    <scope>NUCLEOTIDE SEQUENCE</scope>
    <source>
        <tissue evidence="1">Leaves</tissue>
    </source>
</reference>
<comment type="caution">
    <text evidence="1">The sequence shown here is derived from an EMBL/GenBank/DDBJ whole genome shotgun (WGS) entry which is preliminary data.</text>
</comment>
<protein>
    <submittedName>
        <fullName evidence="1">Uncharacterized protein</fullName>
    </submittedName>
</protein>
<proteinExistence type="predicted"/>
<reference evidence="1" key="2">
    <citation type="submission" date="2020-06" db="EMBL/GenBank/DDBJ databases">
        <title>Helianthus annuus Genome sequencing and assembly Release 2.</title>
        <authorList>
            <person name="Gouzy J."/>
            <person name="Langlade N."/>
            <person name="Munos S."/>
        </authorList>
    </citation>
    <scope>NUCLEOTIDE SEQUENCE</scope>
    <source>
        <tissue evidence="1">Leaves</tissue>
    </source>
</reference>